<dbReference type="SMART" id="SM00862">
    <property type="entry name" value="Trans_reg_C"/>
    <property type="match status" value="1"/>
</dbReference>
<dbReference type="InterPro" id="IPR001867">
    <property type="entry name" value="OmpR/PhoB-type_DNA-bd"/>
</dbReference>
<dbReference type="Proteomes" id="UP000597341">
    <property type="component" value="Unassembled WGS sequence"/>
</dbReference>
<keyword evidence="7" id="KW-0812">Transmembrane</keyword>
<organism evidence="9 10">
    <name type="scientific">Nocardioides flavus</name>
    <name type="common">ex Wang et al. 2016</name>
    <dbReference type="NCBI Taxonomy" id="2058780"/>
    <lineage>
        <taxon>Bacteria</taxon>
        <taxon>Bacillati</taxon>
        <taxon>Actinomycetota</taxon>
        <taxon>Actinomycetes</taxon>
        <taxon>Propionibacteriales</taxon>
        <taxon>Nocardioidaceae</taxon>
        <taxon>Nocardioides</taxon>
    </lineage>
</organism>
<evidence type="ECO:0000256" key="6">
    <source>
        <dbReference type="PROSITE-ProRule" id="PRU01091"/>
    </source>
</evidence>
<dbReference type="InterPro" id="IPR011047">
    <property type="entry name" value="Quinoprotein_ADH-like_sf"/>
</dbReference>
<dbReference type="SUPFAM" id="SSF46894">
    <property type="entry name" value="C-terminal effector domain of the bipartite response regulators"/>
    <property type="match status" value="1"/>
</dbReference>
<evidence type="ECO:0000256" key="7">
    <source>
        <dbReference type="SAM" id="Phobius"/>
    </source>
</evidence>
<name>A0ABQ3HJF4_9ACTN</name>
<keyword evidence="5" id="KW-0853">WD repeat</keyword>
<dbReference type="SUPFAM" id="SSF52540">
    <property type="entry name" value="P-loop containing nucleoside triphosphate hydrolases"/>
    <property type="match status" value="1"/>
</dbReference>
<proteinExistence type="inferred from homology"/>
<dbReference type="InterPro" id="IPR011990">
    <property type="entry name" value="TPR-like_helical_dom_sf"/>
</dbReference>
<feature type="DNA-binding region" description="OmpR/PhoB-type" evidence="6">
    <location>
        <begin position="59"/>
        <end position="165"/>
    </location>
</feature>
<evidence type="ECO:0000259" key="8">
    <source>
        <dbReference type="PROSITE" id="PS51755"/>
    </source>
</evidence>
<dbReference type="EMBL" id="BNAD01000003">
    <property type="protein sequence ID" value="GHE17050.1"/>
    <property type="molecule type" value="Genomic_DNA"/>
</dbReference>
<evidence type="ECO:0000256" key="5">
    <source>
        <dbReference type="PROSITE-ProRule" id="PRU00221"/>
    </source>
</evidence>
<comment type="caution">
    <text evidence="9">The sequence shown here is derived from an EMBL/GenBank/DDBJ whole genome shotgun (WGS) entry which is preliminary data.</text>
</comment>
<dbReference type="Pfam" id="PF20703">
    <property type="entry name" value="nSTAND1"/>
    <property type="match status" value="1"/>
</dbReference>
<sequence>MPQALTVPTVAMAAAAAQTLTVLGMSWMFMVVSSLERVVRAGRTSDPTRFGRGGIRPHRRRYRCGIRPVDGVADRAHRGEVAIQVLGPLAVDGSGRLGPRDRVVLQALAVRQGRPVTADELADALWGDTPPASAHKNLQSCIVRLRKALGADAIETTGDGYRLVAPGDDVDARRFESQVARARELLELGEVDRVSYLLERALDLWRGPAFADLPDWPPARREAGRLEELRRDAEELLLDAQLRGGRAREALPRAHEMVRAAPLRERRWELLALAQYRTGAQGEALRTIRQLRSVLARELGIDPAPDIVALEQSILRQDPTLDRAEAPVVVATCPWQGLQAYDVDEADRFFGREGEVEVGLEILDTHGLLALVGPSGSGKSSLMRAGIGARLRMRGTRLVAITPGHYPLRALSALASAGVHDALLVDQAEELFTLCEDPDETRTFVDALVEEVSRRPVVVALRADRLADLAAYAALSRLVERGLYLVGGLDETGLRAAVEGPARQAGLLLEPGLVDLLVTEVRDDPGALPLLSHALLETWKRREGNTLTVDGYRASGGIHGAVAQSAERLYAEVEPDLRGALRDLVLRLLAPGTEGEPVRTRVPRRLVGTDTAHERLVEMLVSARLVTSDEGVLEITHESLARAWPRLRGWLEDDVDGRRILHHLSSTADAWDTLGRPDSELYRGVRLTRAVDWCSGTGASLTAVERAFLSASQARAEVEEQSAAVRAREQARLISRLRQVLAGALVLLVLAVVGGVVAIAQRDRADDNAAAAQASEIQAVARRAGASALVASDIDTSLLLAVAGMRLDPSTGTHNSLLAAITRRDHLVQSHAVEGTLALALDVSGDGRLAAILDESHRLRLYETSTGDLVSQRQMGEDLVLGANSFGEEVRFSPDGRLLAVARAPFGGRPLALLSVPDLAPATALPGLPRRGWRATDISFSQDGSRLAVALQDGSGQQLAARTGAALVWDLARPGPPTRFALGVEAIPQVSLAADGDVLFTSHPLTRHSLDTGSSRLLDPDGRHYVWAIEALDAGAAVVGIDDNTPRVFDGASGRVLGTYPAEGFVASLKVSPDGRRFAVTTMGQREVREWRLGRPDRAPRTLALDRGNANAVDYSADGAFLLAVGRAGTALRRWDLTGRHGFVRSVAQPPGSFAAFGVMAADGRRSVLLQDYRTYVTDHRDGSVATIPPQEGYRHTYGAFHPDGRRFATAVEGEVRVWDDQGELTGQRAVFPGQRITELDWTPDGTRLAVSELDGTLTLLDGETLRPVARPVEMEEPVSWVVAHPDGRSAVVLLGGVDASGPYNVPTTGWAVVDLLDGVVTARGDLGMRYGYWLDVSPDGALAVVTGGEHGDGANSGARGRLEVVDLTTGRAVAPPRDWAGDLKSQVVFSPDGTKLLTSSPNGLVGVWDAASATPVATLAVPDASSLTGAILPGGRTARILDWSTRRVVEWDLSRDSAVEFACRAVGRDLTRAEWAEHFGDLAFRETCPQ</sequence>
<dbReference type="PANTHER" id="PTHR35807:SF1">
    <property type="entry name" value="TRANSCRIPTIONAL REGULATOR REDD"/>
    <property type="match status" value="1"/>
</dbReference>
<dbReference type="SMART" id="SM00320">
    <property type="entry name" value="WD40"/>
    <property type="match status" value="7"/>
</dbReference>
<protein>
    <recommendedName>
        <fullName evidence="8">OmpR/PhoB-type domain-containing protein</fullName>
    </recommendedName>
</protein>
<accession>A0ABQ3HJF4</accession>
<dbReference type="Pfam" id="PF00486">
    <property type="entry name" value="Trans_reg_C"/>
    <property type="match status" value="1"/>
</dbReference>
<dbReference type="SUPFAM" id="SSF48452">
    <property type="entry name" value="TPR-like"/>
    <property type="match status" value="1"/>
</dbReference>
<keyword evidence="2" id="KW-0805">Transcription regulation</keyword>
<evidence type="ECO:0000256" key="2">
    <source>
        <dbReference type="ARBA" id="ARBA00023015"/>
    </source>
</evidence>
<evidence type="ECO:0000256" key="4">
    <source>
        <dbReference type="ARBA" id="ARBA00023163"/>
    </source>
</evidence>
<dbReference type="InterPro" id="IPR036388">
    <property type="entry name" value="WH-like_DNA-bd_sf"/>
</dbReference>
<keyword evidence="4" id="KW-0804">Transcription</keyword>
<evidence type="ECO:0000313" key="10">
    <source>
        <dbReference type="Proteomes" id="UP000597341"/>
    </source>
</evidence>
<dbReference type="InterPro" id="IPR049052">
    <property type="entry name" value="nSTAND1"/>
</dbReference>
<gene>
    <name evidence="9" type="ORF">GCM10011376_16600</name>
</gene>
<keyword evidence="7" id="KW-0472">Membrane</keyword>
<dbReference type="PROSITE" id="PS50082">
    <property type="entry name" value="WD_REPEATS_2"/>
    <property type="match status" value="1"/>
</dbReference>
<dbReference type="InterPro" id="IPR016032">
    <property type="entry name" value="Sig_transdc_resp-reg_C-effctor"/>
</dbReference>
<dbReference type="Gene3D" id="1.10.10.10">
    <property type="entry name" value="Winged helix-like DNA-binding domain superfamily/Winged helix DNA-binding domain"/>
    <property type="match status" value="1"/>
</dbReference>
<dbReference type="PANTHER" id="PTHR35807">
    <property type="entry name" value="TRANSCRIPTIONAL REGULATOR REDD-RELATED"/>
    <property type="match status" value="1"/>
</dbReference>
<keyword evidence="3 6" id="KW-0238">DNA-binding</keyword>
<dbReference type="SUPFAM" id="SSF51004">
    <property type="entry name" value="C-terminal (heme d1) domain of cytochrome cd1-nitrite reductase"/>
    <property type="match status" value="1"/>
</dbReference>
<dbReference type="InterPro" id="IPR051677">
    <property type="entry name" value="AfsR-DnrI-RedD_regulator"/>
</dbReference>
<dbReference type="Pfam" id="PF03704">
    <property type="entry name" value="BTAD"/>
    <property type="match status" value="1"/>
</dbReference>
<dbReference type="SUPFAM" id="SSF82171">
    <property type="entry name" value="DPP6 N-terminal domain-like"/>
    <property type="match status" value="1"/>
</dbReference>
<dbReference type="Gene3D" id="2.130.10.10">
    <property type="entry name" value="YVTN repeat-like/Quinoprotein amine dehydrogenase"/>
    <property type="match status" value="4"/>
</dbReference>
<reference evidence="10" key="1">
    <citation type="journal article" date="2019" name="Int. J. Syst. Evol. Microbiol.">
        <title>The Global Catalogue of Microorganisms (GCM) 10K type strain sequencing project: providing services to taxonomists for standard genome sequencing and annotation.</title>
        <authorList>
            <consortium name="The Broad Institute Genomics Platform"/>
            <consortium name="The Broad Institute Genome Sequencing Center for Infectious Disease"/>
            <person name="Wu L."/>
            <person name="Ma J."/>
        </authorList>
    </citation>
    <scope>NUCLEOTIDE SEQUENCE [LARGE SCALE GENOMIC DNA]</scope>
    <source>
        <strain evidence="10">CGMCC 1.12791</strain>
    </source>
</reference>
<evidence type="ECO:0000256" key="1">
    <source>
        <dbReference type="ARBA" id="ARBA00005820"/>
    </source>
</evidence>
<dbReference type="InterPro" id="IPR011048">
    <property type="entry name" value="Haem_d1_sf"/>
</dbReference>
<dbReference type="InterPro" id="IPR027417">
    <property type="entry name" value="P-loop_NTPase"/>
</dbReference>
<feature type="transmembrane region" description="Helical" evidence="7">
    <location>
        <begin position="12"/>
        <end position="35"/>
    </location>
</feature>
<keyword evidence="7" id="KW-1133">Transmembrane helix</keyword>
<feature type="repeat" description="WD" evidence="5">
    <location>
        <begin position="1388"/>
        <end position="1419"/>
    </location>
</feature>
<feature type="domain" description="OmpR/PhoB-type" evidence="8">
    <location>
        <begin position="59"/>
        <end position="165"/>
    </location>
</feature>
<dbReference type="SUPFAM" id="SSF50998">
    <property type="entry name" value="Quinoprotein alcohol dehydrogenase-like"/>
    <property type="match status" value="1"/>
</dbReference>
<dbReference type="CDD" id="cd15831">
    <property type="entry name" value="BTAD"/>
    <property type="match status" value="1"/>
</dbReference>
<comment type="similarity">
    <text evidence="1">Belongs to the AfsR/DnrI/RedD regulatory family.</text>
</comment>
<evidence type="ECO:0000313" key="9">
    <source>
        <dbReference type="EMBL" id="GHE17050.1"/>
    </source>
</evidence>
<dbReference type="PROSITE" id="PS51755">
    <property type="entry name" value="OMPR_PHOB"/>
    <property type="match status" value="1"/>
</dbReference>
<evidence type="ECO:0000256" key="3">
    <source>
        <dbReference type="ARBA" id="ARBA00023125"/>
    </source>
</evidence>
<keyword evidence="10" id="KW-1185">Reference proteome</keyword>
<dbReference type="InterPro" id="IPR005158">
    <property type="entry name" value="BTAD"/>
</dbReference>
<dbReference type="Gene3D" id="1.25.40.10">
    <property type="entry name" value="Tetratricopeptide repeat domain"/>
    <property type="match status" value="1"/>
</dbReference>
<dbReference type="InterPro" id="IPR001680">
    <property type="entry name" value="WD40_rpt"/>
</dbReference>
<dbReference type="SMART" id="SM01043">
    <property type="entry name" value="BTAD"/>
    <property type="match status" value="1"/>
</dbReference>
<dbReference type="InterPro" id="IPR015943">
    <property type="entry name" value="WD40/YVTN_repeat-like_dom_sf"/>
</dbReference>